<dbReference type="InterPro" id="IPR013549">
    <property type="entry name" value="DUF1731"/>
</dbReference>
<evidence type="ECO:0000259" key="2">
    <source>
        <dbReference type="Pfam" id="PF01370"/>
    </source>
</evidence>
<evidence type="ECO:0000259" key="3">
    <source>
        <dbReference type="Pfam" id="PF08338"/>
    </source>
</evidence>
<dbReference type="PANTHER" id="PTHR11092:SF0">
    <property type="entry name" value="EPIMERASE FAMILY PROTEIN SDR39U1"/>
    <property type="match status" value="1"/>
</dbReference>
<comment type="similarity">
    <text evidence="1">Belongs to the NAD(P)-dependent epimerase/dehydratase family. SDR39U1 subfamily.</text>
</comment>
<protein>
    <submittedName>
        <fullName evidence="4">TIGR01777 family oxidoreductase</fullName>
    </submittedName>
</protein>
<feature type="domain" description="DUF1731" evidence="3">
    <location>
        <begin position="273"/>
        <end position="319"/>
    </location>
</feature>
<evidence type="ECO:0000313" key="5">
    <source>
        <dbReference type="Proteomes" id="UP001501469"/>
    </source>
</evidence>
<dbReference type="InterPro" id="IPR001509">
    <property type="entry name" value="Epimerase_deHydtase"/>
</dbReference>
<dbReference type="SUPFAM" id="SSF51735">
    <property type="entry name" value="NAD(P)-binding Rossmann-fold domains"/>
    <property type="match status" value="1"/>
</dbReference>
<accession>A0ABP7TFC8</accession>
<sequence length="323" mass="34551">MAFGNQNLTTDNKQLITNEMKVLITGGTGLIGTRLAEMLIDSGYEVALLSREPAKSSHFRSFRWDVNAGTIDEAAVPYADYIVSLAGASVADGKWTDDRKREIMTSRLGGLALLTHELAKPGHHVRAVISASAVGIYGDAGDKLVTEETPPALPTHDFLADVSHQWELAAAPIEALGIRTVIPRIGVVLSTAGGALPQIAKPMKLGAGAALGSGKQYMSWIHLDDLCRLFIAMLEDEKWQGTYNAVAPYPATNQAFTEVLAGVLHRPLLLPKVPAFGLKLAMGEMSDIVLASQNVSAAKVLAQGFRYEYPELRGALTALYGGE</sequence>
<organism evidence="4 5">
    <name type="scientific">Hymenobacter glaciei</name>
    <dbReference type="NCBI Taxonomy" id="877209"/>
    <lineage>
        <taxon>Bacteria</taxon>
        <taxon>Pseudomonadati</taxon>
        <taxon>Bacteroidota</taxon>
        <taxon>Cytophagia</taxon>
        <taxon>Cytophagales</taxon>
        <taxon>Hymenobacteraceae</taxon>
        <taxon>Hymenobacter</taxon>
    </lineage>
</organism>
<evidence type="ECO:0000256" key="1">
    <source>
        <dbReference type="ARBA" id="ARBA00009353"/>
    </source>
</evidence>
<dbReference type="Proteomes" id="UP001501469">
    <property type="component" value="Unassembled WGS sequence"/>
</dbReference>
<feature type="domain" description="NAD-dependent epimerase/dehydratase" evidence="2">
    <location>
        <begin position="22"/>
        <end position="244"/>
    </location>
</feature>
<comment type="caution">
    <text evidence="4">The sequence shown here is derived from an EMBL/GenBank/DDBJ whole genome shotgun (WGS) entry which is preliminary data.</text>
</comment>
<dbReference type="InterPro" id="IPR010099">
    <property type="entry name" value="SDR39U1"/>
</dbReference>
<dbReference type="Pfam" id="PF08338">
    <property type="entry name" value="DUF1731"/>
    <property type="match status" value="1"/>
</dbReference>
<name>A0ABP7TFC8_9BACT</name>
<dbReference type="Gene3D" id="3.40.50.720">
    <property type="entry name" value="NAD(P)-binding Rossmann-like Domain"/>
    <property type="match status" value="1"/>
</dbReference>
<evidence type="ECO:0000313" key="4">
    <source>
        <dbReference type="EMBL" id="GAA4025565.1"/>
    </source>
</evidence>
<dbReference type="NCBIfam" id="TIGR01777">
    <property type="entry name" value="yfcH"/>
    <property type="match status" value="1"/>
</dbReference>
<gene>
    <name evidence="4" type="ORF">GCM10022409_06950</name>
</gene>
<dbReference type="Pfam" id="PF01370">
    <property type="entry name" value="Epimerase"/>
    <property type="match status" value="1"/>
</dbReference>
<dbReference type="PANTHER" id="PTHR11092">
    <property type="entry name" value="SUGAR NUCLEOTIDE EPIMERASE RELATED"/>
    <property type="match status" value="1"/>
</dbReference>
<proteinExistence type="inferred from homology"/>
<dbReference type="InterPro" id="IPR036291">
    <property type="entry name" value="NAD(P)-bd_dom_sf"/>
</dbReference>
<dbReference type="EMBL" id="BAABDK010000005">
    <property type="protein sequence ID" value="GAA4025565.1"/>
    <property type="molecule type" value="Genomic_DNA"/>
</dbReference>
<keyword evidence="5" id="KW-1185">Reference proteome</keyword>
<reference evidence="5" key="1">
    <citation type="journal article" date="2019" name="Int. J. Syst. Evol. Microbiol.">
        <title>The Global Catalogue of Microorganisms (GCM) 10K type strain sequencing project: providing services to taxonomists for standard genome sequencing and annotation.</title>
        <authorList>
            <consortium name="The Broad Institute Genomics Platform"/>
            <consortium name="The Broad Institute Genome Sequencing Center for Infectious Disease"/>
            <person name="Wu L."/>
            <person name="Ma J."/>
        </authorList>
    </citation>
    <scope>NUCLEOTIDE SEQUENCE [LARGE SCALE GENOMIC DNA]</scope>
    <source>
        <strain evidence="5">JCM 17225</strain>
    </source>
</reference>